<evidence type="ECO:0000313" key="2">
    <source>
        <dbReference type="Proteomes" id="UP000256838"/>
    </source>
</evidence>
<dbReference type="Proteomes" id="UP000256838">
    <property type="component" value="Unassembled WGS sequence"/>
</dbReference>
<dbReference type="AlphaFoldDB" id="A0A3D8JZ99"/>
<protein>
    <submittedName>
        <fullName evidence="1">Uncharacterized protein</fullName>
    </submittedName>
</protein>
<accession>A0A3D8JZ99</accession>
<evidence type="ECO:0000313" key="1">
    <source>
        <dbReference type="EMBL" id="RDU97976.1"/>
    </source>
</evidence>
<proteinExistence type="predicted"/>
<gene>
    <name evidence="1" type="ORF">DWV00_15720</name>
</gene>
<reference evidence="1 2" key="1">
    <citation type="submission" date="2018-08" db="EMBL/GenBank/DDBJ databases">
        <title>Paraburkholderia sp. DHOM06 isolated from forest soil.</title>
        <authorList>
            <person name="Gao Z.-H."/>
            <person name="Qiu L.-H."/>
        </authorList>
    </citation>
    <scope>NUCLEOTIDE SEQUENCE [LARGE SCALE GENOMIC DNA]</scope>
    <source>
        <strain evidence="1 2">DHOM06</strain>
    </source>
</reference>
<name>A0A3D8JZ99_9BURK</name>
<comment type="caution">
    <text evidence="1">The sequence shown here is derived from an EMBL/GenBank/DDBJ whole genome shotgun (WGS) entry which is preliminary data.</text>
</comment>
<sequence length="74" mass="8419">MGPRTNRNDVRKGVEVPPLFSVPVAFLIRPDRAIYYLSIQSKPFARPSYTEMAQALDFIIKNDYPARGEYVGTI</sequence>
<keyword evidence="2" id="KW-1185">Reference proteome</keyword>
<organism evidence="1 2">
    <name type="scientific">Trinickia dinghuensis</name>
    <dbReference type="NCBI Taxonomy" id="2291023"/>
    <lineage>
        <taxon>Bacteria</taxon>
        <taxon>Pseudomonadati</taxon>
        <taxon>Pseudomonadota</taxon>
        <taxon>Betaproteobacteria</taxon>
        <taxon>Burkholderiales</taxon>
        <taxon>Burkholderiaceae</taxon>
        <taxon>Trinickia</taxon>
    </lineage>
</organism>
<dbReference type="EMBL" id="QRGA01000008">
    <property type="protein sequence ID" value="RDU97976.1"/>
    <property type="molecule type" value="Genomic_DNA"/>
</dbReference>